<dbReference type="InterPro" id="IPR041664">
    <property type="entry name" value="AAA_16"/>
</dbReference>
<feature type="domain" description="HTH luxR-type" evidence="3">
    <location>
        <begin position="895"/>
        <end position="960"/>
    </location>
</feature>
<keyword evidence="5" id="KW-1185">Reference proteome</keyword>
<dbReference type="InterPro" id="IPR027417">
    <property type="entry name" value="P-loop_NTPase"/>
</dbReference>
<keyword evidence="2" id="KW-0067">ATP-binding</keyword>
<sequence length="965" mass="104152">MPRFVGRDVPLARLTDTLDHPPAVVLVEGEAGIGKTRLVTEWLDAHPGRRTLLTACPPFRQPHTLGPIVDAVRRATGSVRSLRLSDLAGVLRPLFPEWAEHLPPAPEPLEDLTAARHRLFRAWLELLGALNVDTLIVEDAHWADEATLEFLLFLTARHPPAGPSLVVTYRPEDVPAGSLLPRLSSRQGSGPARAALTLEPLDVAGTAGLVSSMFGDGHISEAFAEFLHQHTEGVPLAVEESVRLLRHRGDVVRRGDGEWARRSLAELQVPAMIRDSVLERSQRLGPEARRILDAAAVLGEPVDEALLSTVAGLDGQDTADAFEEVISLRLLTEGDRHRLAFRHALTARAVYDALVPTRRRHLHLRAGRALESARPLPVARLARHFREANAVPEWIRYTEAAVDLAVEALDVTPAVAALNDLLTEAGLEAAVDLAERGRLGARLATLAIRREQIDQRHRTVIATLRGILDGGGIDVRHEAEIRYGLGRLLVRVRAADEGRAELERAADQLVHEPGARASIMAYLAWPLTSTWPARRHRMWLHRATMILPMVREQHHVIELVGMLAAARLFLGDEQGWAVAATLSTEGTTARERREIAGARSNIGAAAIVWGDYAEARRQLDLGREVSLTEEQGWPLMLILGMRVELDLISGAWPGLREKAGALAEADDPDGPINLDVARVLGALRALDGDLDGGEAILRRALDHATANDQFTASIALAAEVGRVRLARRDPAGAIEVTDGPMRRLEAKGVWVWGTEIGPVRAQALAAAGEPAELARLVAAFTDGLDGCPAPAPRAALAACQAFLSETSGEFALAAAGFERAVTAFGALPRPLDSLLAREGAGRCLIAAGDPGRGLAVLGEVFRDLTELGARADADRVAGRLRRDGVEVPRPWRGGRRGYGDQLSPREREVVRLVVAGHTNRQIAAALSRSPKTVSSQLNSAMRKLGVTSRTALAVAVVQSESGLTD</sequence>
<evidence type="ECO:0000256" key="2">
    <source>
        <dbReference type="ARBA" id="ARBA00022840"/>
    </source>
</evidence>
<protein>
    <recommendedName>
        <fullName evidence="3">HTH luxR-type domain-containing protein</fullName>
    </recommendedName>
</protein>
<dbReference type="GO" id="GO:0005737">
    <property type="term" value="C:cytoplasm"/>
    <property type="evidence" value="ECO:0007669"/>
    <property type="project" value="TreeGrafter"/>
</dbReference>
<dbReference type="GO" id="GO:0004016">
    <property type="term" value="F:adenylate cyclase activity"/>
    <property type="evidence" value="ECO:0007669"/>
    <property type="project" value="TreeGrafter"/>
</dbReference>
<name>A0A7Z0WLQ6_9PSEU</name>
<dbReference type="PANTHER" id="PTHR16305:SF35">
    <property type="entry name" value="TRANSCRIPTIONAL ACTIVATOR DOMAIN"/>
    <property type="match status" value="1"/>
</dbReference>
<dbReference type="PROSITE" id="PS50043">
    <property type="entry name" value="HTH_LUXR_2"/>
    <property type="match status" value="1"/>
</dbReference>
<dbReference type="PRINTS" id="PR00038">
    <property type="entry name" value="HTHLUXR"/>
</dbReference>
<dbReference type="InterPro" id="IPR000792">
    <property type="entry name" value="Tscrpt_reg_LuxR_C"/>
</dbReference>
<dbReference type="SUPFAM" id="SSF46894">
    <property type="entry name" value="C-terminal effector domain of the bipartite response regulators"/>
    <property type="match status" value="1"/>
</dbReference>
<dbReference type="PANTHER" id="PTHR16305">
    <property type="entry name" value="TESTICULAR SOLUBLE ADENYLYL CYCLASE"/>
    <property type="match status" value="1"/>
</dbReference>
<gene>
    <name evidence="4" type="ORF">BLA60_26250</name>
</gene>
<dbReference type="Proteomes" id="UP000185696">
    <property type="component" value="Unassembled WGS sequence"/>
</dbReference>
<evidence type="ECO:0000259" key="3">
    <source>
        <dbReference type="PROSITE" id="PS50043"/>
    </source>
</evidence>
<evidence type="ECO:0000313" key="5">
    <source>
        <dbReference type="Proteomes" id="UP000185696"/>
    </source>
</evidence>
<dbReference type="GO" id="GO:0005524">
    <property type="term" value="F:ATP binding"/>
    <property type="evidence" value="ECO:0007669"/>
    <property type="project" value="UniProtKB-KW"/>
</dbReference>
<dbReference type="Pfam" id="PF13191">
    <property type="entry name" value="AAA_16"/>
    <property type="match status" value="1"/>
</dbReference>
<evidence type="ECO:0000313" key="4">
    <source>
        <dbReference type="EMBL" id="OLF07821.1"/>
    </source>
</evidence>
<dbReference type="SMART" id="SM00421">
    <property type="entry name" value="HTH_LUXR"/>
    <property type="match status" value="1"/>
</dbReference>
<accession>A0A7Z0WLQ6</accession>
<dbReference type="AlphaFoldDB" id="A0A7Z0WLQ6"/>
<proteinExistence type="predicted"/>
<dbReference type="EMBL" id="MSIF01000014">
    <property type="protein sequence ID" value="OLF07821.1"/>
    <property type="molecule type" value="Genomic_DNA"/>
</dbReference>
<reference evidence="4 5" key="1">
    <citation type="submission" date="2016-12" db="EMBL/GenBank/DDBJ databases">
        <title>The draft genome sequence of Actinophytocola xinjiangensis.</title>
        <authorList>
            <person name="Wang W."/>
            <person name="Yuan L."/>
        </authorList>
    </citation>
    <scope>NUCLEOTIDE SEQUENCE [LARGE SCALE GENOMIC DNA]</scope>
    <source>
        <strain evidence="4 5">CGMCC 4.4663</strain>
    </source>
</reference>
<dbReference type="InterPro" id="IPR016032">
    <property type="entry name" value="Sig_transdc_resp-reg_C-effctor"/>
</dbReference>
<dbReference type="Pfam" id="PF00196">
    <property type="entry name" value="GerE"/>
    <property type="match status" value="1"/>
</dbReference>
<organism evidence="4 5">
    <name type="scientific">Actinophytocola xinjiangensis</name>
    <dbReference type="NCBI Taxonomy" id="485602"/>
    <lineage>
        <taxon>Bacteria</taxon>
        <taxon>Bacillati</taxon>
        <taxon>Actinomycetota</taxon>
        <taxon>Actinomycetes</taxon>
        <taxon>Pseudonocardiales</taxon>
        <taxon>Pseudonocardiaceae</taxon>
    </lineage>
</organism>
<comment type="caution">
    <text evidence="4">The sequence shown here is derived from an EMBL/GenBank/DDBJ whole genome shotgun (WGS) entry which is preliminary data.</text>
</comment>
<dbReference type="PROSITE" id="PS00622">
    <property type="entry name" value="HTH_LUXR_1"/>
    <property type="match status" value="1"/>
</dbReference>
<dbReference type="GO" id="GO:0003677">
    <property type="term" value="F:DNA binding"/>
    <property type="evidence" value="ECO:0007669"/>
    <property type="project" value="InterPro"/>
</dbReference>
<dbReference type="Gene3D" id="1.10.10.10">
    <property type="entry name" value="Winged helix-like DNA-binding domain superfamily/Winged helix DNA-binding domain"/>
    <property type="match status" value="1"/>
</dbReference>
<dbReference type="GO" id="GO:0006355">
    <property type="term" value="P:regulation of DNA-templated transcription"/>
    <property type="evidence" value="ECO:0007669"/>
    <property type="project" value="InterPro"/>
</dbReference>
<keyword evidence="1" id="KW-0547">Nucleotide-binding</keyword>
<evidence type="ECO:0000256" key="1">
    <source>
        <dbReference type="ARBA" id="ARBA00022741"/>
    </source>
</evidence>
<dbReference type="SUPFAM" id="SSF52540">
    <property type="entry name" value="P-loop containing nucleoside triphosphate hydrolases"/>
    <property type="match status" value="1"/>
</dbReference>
<dbReference type="CDD" id="cd06170">
    <property type="entry name" value="LuxR_C_like"/>
    <property type="match status" value="1"/>
</dbReference>
<dbReference type="InterPro" id="IPR036388">
    <property type="entry name" value="WH-like_DNA-bd_sf"/>
</dbReference>